<keyword evidence="1" id="KW-0472">Membrane</keyword>
<keyword evidence="1" id="KW-1133">Transmembrane helix</keyword>
<dbReference type="RefSeq" id="WP_021944122.1">
    <property type="nucleotide sequence ID" value="NZ_JAOQJS010000004.1"/>
</dbReference>
<keyword evidence="3" id="KW-1185">Reference proteome</keyword>
<protein>
    <submittedName>
        <fullName evidence="2">Uncharacterized protein</fullName>
    </submittedName>
</protein>
<feature type="transmembrane region" description="Helical" evidence="1">
    <location>
        <begin position="29"/>
        <end position="51"/>
    </location>
</feature>
<dbReference type="EMBL" id="JBBNFM010000001">
    <property type="protein sequence ID" value="MEQ2452481.1"/>
    <property type="molecule type" value="Genomic_DNA"/>
</dbReference>
<comment type="caution">
    <text evidence="2">The sequence shown here is derived from an EMBL/GenBank/DDBJ whole genome shotgun (WGS) entry which is preliminary data.</text>
</comment>
<gene>
    <name evidence="2" type="ORF">AAAT04_00270</name>
</gene>
<name>A0ABV1EFJ3_9FIRM</name>
<dbReference type="Proteomes" id="UP001482186">
    <property type="component" value="Unassembled WGS sequence"/>
</dbReference>
<proteinExistence type="predicted"/>
<accession>A0ABV1EFJ3</accession>
<evidence type="ECO:0000313" key="2">
    <source>
        <dbReference type="EMBL" id="MEQ2452481.1"/>
    </source>
</evidence>
<evidence type="ECO:0000313" key="3">
    <source>
        <dbReference type="Proteomes" id="UP001482186"/>
    </source>
</evidence>
<keyword evidence="1" id="KW-0812">Transmembrane</keyword>
<organism evidence="2 3">
    <name type="scientific">Coprococcus ammoniilyticus</name>
    <dbReference type="NCBI Taxonomy" id="2981785"/>
    <lineage>
        <taxon>Bacteria</taxon>
        <taxon>Bacillati</taxon>
        <taxon>Bacillota</taxon>
        <taxon>Clostridia</taxon>
        <taxon>Lachnospirales</taxon>
        <taxon>Lachnospiraceae</taxon>
        <taxon>Coprococcus</taxon>
    </lineage>
</organism>
<reference evidence="2 3" key="1">
    <citation type="submission" date="2024-04" db="EMBL/GenBank/DDBJ databases">
        <title>Human intestinal bacterial collection.</title>
        <authorList>
            <person name="Pauvert C."/>
            <person name="Hitch T.C.A."/>
            <person name="Clavel T."/>
        </authorList>
    </citation>
    <scope>NUCLEOTIDE SEQUENCE [LARGE SCALE GENOMIC DNA]</scope>
    <source>
        <strain evidence="2 3">CLA-AA-H141</strain>
    </source>
</reference>
<sequence>MNREDMFELLQDLDGRYITEVDRKKKHGWIKWLSVAAVIVIFIFAGCFILISNRKENAYKVIASEVGKEYMQLGATMPQILYCNDKKIIMYDYIGIWVYDFSKNNLVGYCDFRPLDMTQIQGYPYVCVKAVENGKFVEFYMSDNSKRYLYDVNKDEFKEVATYDEMQKASDTMPDVSADHSLSEYASTYQIADKTYISYTLNIEDSANEVQYKDLIILKETNGKLEKFLPFATGGEK</sequence>
<evidence type="ECO:0000256" key="1">
    <source>
        <dbReference type="SAM" id="Phobius"/>
    </source>
</evidence>